<feature type="transmembrane region" description="Helical" evidence="2">
    <location>
        <begin position="128"/>
        <end position="149"/>
    </location>
</feature>
<feature type="region of interest" description="Disordered" evidence="1">
    <location>
        <begin position="306"/>
        <end position="326"/>
    </location>
</feature>
<evidence type="ECO:0000256" key="1">
    <source>
        <dbReference type="SAM" id="MobiDB-lite"/>
    </source>
</evidence>
<feature type="transmembrane region" description="Helical" evidence="2">
    <location>
        <begin position="85"/>
        <end position="107"/>
    </location>
</feature>
<feature type="transmembrane region" description="Helical" evidence="2">
    <location>
        <begin position="49"/>
        <end position="65"/>
    </location>
</feature>
<organism evidence="3 4">
    <name type="scientific">Ruficoccus amylovorans</name>
    <dbReference type="NCBI Taxonomy" id="1804625"/>
    <lineage>
        <taxon>Bacteria</taxon>
        <taxon>Pseudomonadati</taxon>
        <taxon>Verrucomicrobiota</taxon>
        <taxon>Opitutia</taxon>
        <taxon>Puniceicoccales</taxon>
        <taxon>Cerasicoccaceae</taxon>
        <taxon>Ruficoccus</taxon>
    </lineage>
</organism>
<keyword evidence="2" id="KW-1133">Transmembrane helix</keyword>
<keyword evidence="2" id="KW-0812">Transmembrane</keyword>
<dbReference type="Proteomes" id="UP000546464">
    <property type="component" value="Unassembled WGS sequence"/>
</dbReference>
<feature type="transmembrane region" description="Helical" evidence="2">
    <location>
        <begin position="20"/>
        <end position="37"/>
    </location>
</feature>
<sequence length="336" mass="36361">MTFESAPAWIMPDLTATPSLRIGFLALCALFILLSILDGRREGLGRKSFGVIALIGGICVGYFGADFWGALAGKFLPYPPAVLRLFGGIGGFLLFSVGFSLIGMFVFRPTRKVDDPELKRMVGTGGALAGFVLGVLSVLLMLVMVRVVGQFGESFIRGYGPVLEANSQREDSEEVPAEAQLALNSLGWIARLNASLEGLPGEDLIARIDPIPDKTYRVTDKVVRVMSDPVALDILARQPQTRRLLDDPQVQELIADEEIAALAQQRDLQGLMSHPKVVALAHDGQFTALLEEYELEAELDKALNAPAQAPTPFPVPNQPEQNDTPQVIIIEPVEGS</sequence>
<dbReference type="AlphaFoldDB" id="A0A842HAN3"/>
<evidence type="ECO:0000313" key="4">
    <source>
        <dbReference type="Proteomes" id="UP000546464"/>
    </source>
</evidence>
<gene>
    <name evidence="3" type="ORF">H5P28_03610</name>
</gene>
<evidence type="ECO:0000313" key="3">
    <source>
        <dbReference type="EMBL" id="MBC2593340.1"/>
    </source>
</evidence>
<accession>A0A842HAN3</accession>
<keyword evidence="2" id="KW-0472">Membrane</keyword>
<proteinExistence type="predicted"/>
<dbReference type="RefSeq" id="WP_185674349.1">
    <property type="nucleotide sequence ID" value="NZ_JACHVB010000013.1"/>
</dbReference>
<protein>
    <submittedName>
        <fullName evidence="3">CvpA family protein</fullName>
    </submittedName>
</protein>
<dbReference type="EMBL" id="JACHVB010000013">
    <property type="protein sequence ID" value="MBC2593340.1"/>
    <property type="molecule type" value="Genomic_DNA"/>
</dbReference>
<comment type="caution">
    <text evidence="3">The sequence shown here is derived from an EMBL/GenBank/DDBJ whole genome shotgun (WGS) entry which is preliminary data.</text>
</comment>
<keyword evidence="4" id="KW-1185">Reference proteome</keyword>
<name>A0A842HAN3_9BACT</name>
<evidence type="ECO:0000256" key="2">
    <source>
        <dbReference type="SAM" id="Phobius"/>
    </source>
</evidence>
<reference evidence="3 4" key="1">
    <citation type="submission" date="2020-07" db="EMBL/GenBank/DDBJ databases">
        <authorList>
            <person name="Feng X."/>
        </authorList>
    </citation>
    <scope>NUCLEOTIDE SEQUENCE [LARGE SCALE GENOMIC DNA]</scope>
    <source>
        <strain evidence="3 4">JCM31066</strain>
    </source>
</reference>